<name>A0AAE1CMG1_9GAST</name>
<organism evidence="1 2">
    <name type="scientific">Elysia crispata</name>
    <name type="common">lettuce slug</name>
    <dbReference type="NCBI Taxonomy" id="231223"/>
    <lineage>
        <taxon>Eukaryota</taxon>
        <taxon>Metazoa</taxon>
        <taxon>Spiralia</taxon>
        <taxon>Lophotrochozoa</taxon>
        <taxon>Mollusca</taxon>
        <taxon>Gastropoda</taxon>
        <taxon>Heterobranchia</taxon>
        <taxon>Euthyneura</taxon>
        <taxon>Panpulmonata</taxon>
        <taxon>Sacoglossa</taxon>
        <taxon>Placobranchoidea</taxon>
        <taxon>Plakobranchidae</taxon>
        <taxon>Elysia</taxon>
    </lineage>
</organism>
<comment type="caution">
    <text evidence="1">The sequence shown here is derived from an EMBL/GenBank/DDBJ whole genome shotgun (WGS) entry which is preliminary data.</text>
</comment>
<protein>
    <submittedName>
        <fullName evidence="1">Uncharacterized protein</fullName>
    </submittedName>
</protein>
<dbReference type="AlphaFoldDB" id="A0AAE1CMG1"/>
<dbReference type="EMBL" id="JAWDGP010007534">
    <property type="protein sequence ID" value="KAK3714580.1"/>
    <property type="molecule type" value="Genomic_DNA"/>
</dbReference>
<keyword evidence="2" id="KW-1185">Reference proteome</keyword>
<dbReference type="Proteomes" id="UP001283361">
    <property type="component" value="Unassembled WGS sequence"/>
</dbReference>
<reference evidence="1" key="1">
    <citation type="journal article" date="2023" name="G3 (Bethesda)">
        <title>A reference genome for the long-term kleptoplast-retaining sea slug Elysia crispata morphotype clarki.</title>
        <authorList>
            <person name="Eastman K.E."/>
            <person name="Pendleton A.L."/>
            <person name="Shaikh M.A."/>
            <person name="Suttiyut T."/>
            <person name="Ogas R."/>
            <person name="Tomko P."/>
            <person name="Gavelis G."/>
            <person name="Widhalm J.R."/>
            <person name="Wisecaver J.H."/>
        </authorList>
    </citation>
    <scope>NUCLEOTIDE SEQUENCE</scope>
    <source>
        <strain evidence="1">ECLA1</strain>
    </source>
</reference>
<sequence length="218" mass="24374">MGPPKQGLLFAPPPQCGCIRKAEGAYFKNETFSVLSGGVSDRVVFTVSNRCLIPKCKYFTHLEAEFSPDRFLQQEKHDMSDCAINTAPLSTIYLQDLRCFQKSRALANAESGVFGDNSPLSVQQVDAVISHIKTTGDKLKHVTTVFMSHRSTVCRRPAYGLDCKSCGHFCLPQGGRSTVTATGALSLWRRRQVYFKSVVEDDVNQSRRWRSLVRLEGY</sequence>
<evidence type="ECO:0000313" key="1">
    <source>
        <dbReference type="EMBL" id="KAK3714580.1"/>
    </source>
</evidence>
<evidence type="ECO:0000313" key="2">
    <source>
        <dbReference type="Proteomes" id="UP001283361"/>
    </source>
</evidence>
<gene>
    <name evidence="1" type="ORF">RRG08_020836</name>
</gene>
<accession>A0AAE1CMG1</accession>
<proteinExistence type="predicted"/>